<evidence type="ECO:0000256" key="6">
    <source>
        <dbReference type="ARBA" id="ARBA00038076"/>
    </source>
</evidence>
<feature type="domain" description="ABC3 transporter permease C-terminal" evidence="8">
    <location>
        <begin position="683"/>
        <end position="795"/>
    </location>
</feature>
<feature type="domain" description="ABC3 transporter permease C-terminal" evidence="8">
    <location>
        <begin position="272"/>
        <end position="387"/>
    </location>
</feature>
<dbReference type="GO" id="GO:0005886">
    <property type="term" value="C:plasma membrane"/>
    <property type="evidence" value="ECO:0007669"/>
    <property type="project" value="UniProtKB-SubCell"/>
</dbReference>
<keyword evidence="3 7" id="KW-0812">Transmembrane</keyword>
<dbReference type="GO" id="GO:0022857">
    <property type="term" value="F:transmembrane transporter activity"/>
    <property type="evidence" value="ECO:0007669"/>
    <property type="project" value="TreeGrafter"/>
</dbReference>
<name>A0A6J4LSN8_9BACT</name>
<evidence type="ECO:0000256" key="4">
    <source>
        <dbReference type="ARBA" id="ARBA00022989"/>
    </source>
</evidence>
<feature type="domain" description="MacB-like periplasmic core" evidence="9">
    <location>
        <begin position="20"/>
        <end position="231"/>
    </location>
</feature>
<evidence type="ECO:0000256" key="1">
    <source>
        <dbReference type="ARBA" id="ARBA00004651"/>
    </source>
</evidence>
<dbReference type="InterPro" id="IPR050250">
    <property type="entry name" value="Macrolide_Exporter_MacB"/>
</dbReference>
<dbReference type="Pfam" id="PF02687">
    <property type="entry name" value="FtsX"/>
    <property type="match status" value="2"/>
</dbReference>
<evidence type="ECO:0008006" key="11">
    <source>
        <dbReference type="Google" id="ProtNLM"/>
    </source>
</evidence>
<feature type="transmembrane region" description="Helical" evidence="7">
    <location>
        <begin position="766"/>
        <end position="785"/>
    </location>
</feature>
<dbReference type="NCBIfam" id="TIGR03434">
    <property type="entry name" value="ADOP"/>
    <property type="match status" value="1"/>
</dbReference>
<dbReference type="InterPro" id="IPR003838">
    <property type="entry name" value="ABC3_permease_C"/>
</dbReference>
<feature type="transmembrane region" description="Helical" evidence="7">
    <location>
        <begin position="362"/>
        <end position="386"/>
    </location>
</feature>
<feature type="transmembrane region" description="Helical" evidence="7">
    <location>
        <begin position="678"/>
        <end position="704"/>
    </location>
</feature>
<dbReference type="InterPro" id="IPR025857">
    <property type="entry name" value="MacB_PCD"/>
</dbReference>
<dbReference type="PANTHER" id="PTHR30572:SF4">
    <property type="entry name" value="ABC TRANSPORTER PERMEASE YTRF"/>
    <property type="match status" value="1"/>
</dbReference>
<feature type="transmembrane region" description="Helical" evidence="7">
    <location>
        <begin position="265"/>
        <end position="289"/>
    </location>
</feature>
<feature type="transmembrane region" description="Helical" evidence="7">
    <location>
        <begin position="321"/>
        <end position="342"/>
    </location>
</feature>
<evidence type="ECO:0000256" key="5">
    <source>
        <dbReference type="ARBA" id="ARBA00023136"/>
    </source>
</evidence>
<evidence type="ECO:0000313" key="10">
    <source>
        <dbReference type="EMBL" id="CAA9340375.1"/>
    </source>
</evidence>
<keyword evidence="2" id="KW-1003">Cell membrane</keyword>
<gene>
    <name evidence="10" type="ORF">AVDCRST_MAG11-2937</name>
</gene>
<evidence type="ECO:0000256" key="2">
    <source>
        <dbReference type="ARBA" id="ARBA00022475"/>
    </source>
</evidence>
<feature type="domain" description="MacB-like periplasmic core" evidence="9">
    <location>
        <begin position="412"/>
        <end position="645"/>
    </location>
</feature>
<evidence type="ECO:0000256" key="3">
    <source>
        <dbReference type="ARBA" id="ARBA00022692"/>
    </source>
</evidence>
<dbReference type="PANTHER" id="PTHR30572">
    <property type="entry name" value="MEMBRANE COMPONENT OF TRANSPORTER-RELATED"/>
    <property type="match status" value="1"/>
</dbReference>
<dbReference type="AlphaFoldDB" id="A0A6J4LSN8"/>
<reference evidence="10" key="1">
    <citation type="submission" date="2020-02" db="EMBL/GenBank/DDBJ databases">
        <authorList>
            <person name="Meier V. D."/>
        </authorList>
    </citation>
    <scope>NUCLEOTIDE SEQUENCE</scope>
    <source>
        <strain evidence="10">AVDCRST_MAG11</strain>
    </source>
</reference>
<feature type="transmembrane region" description="Helical" evidence="7">
    <location>
        <begin position="407"/>
        <end position="432"/>
    </location>
</feature>
<keyword evidence="4 7" id="KW-1133">Transmembrane helix</keyword>
<protein>
    <recommendedName>
        <fullName evidence="11">Permease</fullName>
    </recommendedName>
</protein>
<dbReference type="EMBL" id="CADCTU010000646">
    <property type="protein sequence ID" value="CAA9340375.1"/>
    <property type="molecule type" value="Genomic_DNA"/>
</dbReference>
<evidence type="ECO:0000259" key="8">
    <source>
        <dbReference type="Pfam" id="PF02687"/>
    </source>
</evidence>
<feature type="transmembrane region" description="Helical" evidence="7">
    <location>
        <begin position="734"/>
        <end position="754"/>
    </location>
</feature>
<dbReference type="Pfam" id="PF12704">
    <property type="entry name" value="MacB_PCD"/>
    <property type="match status" value="2"/>
</dbReference>
<proteinExistence type="inferred from homology"/>
<comment type="similarity">
    <text evidence="6">Belongs to the ABC-4 integral membrane protein family.</text>
</comment>
<organism evidence="10">
    <name type="scientific">uncultured Gemmatimonadaceae bacterium</name>
    <dbReference type="NCBI Taxonomy" id="246130"/>
    <lineage>
        <taxon>Bacteria</taxon>
        <taxon>Pseudomonadati</taxon>
        <taxon>Gemmatimonadota</taxon>
        <taxon>Gemmatimonadia</taxon>
        <taxon>Gemmatimonadales</taxon>
        <taxon>Gemmatimonadaceae</taxon>
        <taxon>environmental samples</taxon>
    </lineage>
</organism>
<evidence type="ECO:0000259" key="9">
    <source>
        <dbReference type="Pfam" id="PF12704"/>
    </source>
</evidence>
<keyword evidence="5 7" id="KW-0472">Membrane</keyword>
<evidence type="ECO:0000256" key="7">
    <source>
        <dbReference type="SAM" id="Phobius"/>
    </source>
</evidence>
<accession>A0A6J4LSN8</accession>
<sequence length="802" mass="84514">MLSDLRYALRGLRRAPGFALAAVLTLALGIGANSAIFSVVNGVLLRPLPYAEPDRLVMLYGRYPEFGRTSTSLPDFRDWRDGTTRSFTHLAARHRAAMVLTGRGEAERVAADRVTANFFPTLGVRPLLGRGFLPEEERAGGDDHVVVLSHGYWQRRFGGDAGIVGQQLELSGRPHTVVGVAPADFRFGGAADLWAPARVDSTRGRRAEYLDVVGRLRPGVTAAQASADVAAVVRRLAEQYPETNATITSEVIGLREDLVGGVRPALLAFMGAVGLVLLIACANVANLLLARAASRDREVAVRVALGAGRGRLVRQLLTESLVLAVAGGLLGLGIATWGVAAVRTAGVQFLPRQAEVTVDGTVVLFSLGLAVVTGLLFGLAPAVRLSRGTLHATLREGARGSTGGALVRLRGALVLGEVALALVLLVGAGLLLRSFAKLTGVDLGFEPRGALTADVTFPAAKYREREALPPYYAALLERLRAIPGVQAAALSASLPMGGASYITFAVEGRPARESRPGAPPEDVQPFAVSPDYFAALRVPVRRGRAFAPSDGPGAPNVAIVNEEMARRFFDGRDPIGRRVTFDDPADTAAVWSTVVGVVGDVAQEGVTAKPYAQLYRPIAQEPTRGLYATLRTAREPTALAAATRQAVRAVDRDLLVNRIEPLEARVAENIARPRVGALLLGGFSALALALAAIGIYGVMAYTVAQRTREIGVRMALGASSGDVRRLVVNQGMRPALVGVGVGLVLALAASRLIASRLYGVSALDPLTFIAVPLFLAGVALLATYVPARRATRVTPTVALQAE</sequence>
<comment type="subcellular location">
    <subcellularLocation>
        <location evidence="1">Cell membrane</location>
        <topology evidence="1">Multi-pass membrane protein</topology>
    </subcellularLocation>
</comment>
<dbReference type="InterPro" id="IPR017800">
    <property type="entry name" value="ADOP"/>
</dbReference>